<proteinExistence type="evidence at transcript level"/>
<evidence type="ECO:0000313" key="1">
    <source>
        <dbReference type="EMBL" id="CAB3264501.1"/>
    </source>
</evidence>
<dbReference type="PANTHER" id="PTHR37162:SF10">
    <property type="entry name" value="DUF4371 DOMAIN-CONTAINING PROTEIN"/>
    <property type="match status" value="1"/>
</dbReference>
<reference evidence="1" key="1">
    <citation type="submission" date="2020-04" db="EMBL/GenBank/DDBJ databases">
        <authorList>
            <person name="Neveu A P."/>
        </authorList>
    </citation>
    <scope>NUCLEOTIDE SEQUENCE</scope>
    <source>
        <tissue evidence="1">Whole embryo</tissue>
    </source>
</reference>
<dbReference type="SUPFAM" id="SSF53098">
    <property type="entry name" value="Ribonuclease H-like"/>
    <property type="match status" value="1"/>
</dbReference>
<name>A0A6F9DMT6_9ASCI</name>
<gene>
    <name evidence="1" type="primary">Numb-002</name>
</gene>
<dbReference type="PANTHER" id="PTHR37162">
    <property type="entry name" value="HAT FAMILY DIMERISATION DOMAINCONTAINING PROTEIN-RELATED"/>
    <property type="match status" value="1"/>
</dbReference>
<accession>A0A6F9DMT6</accession>
<protein>
    <submittedName>
        <fullName evidence="1">Numb protein</fullName>
    </submittedName>
</protein>
<dbReference type="AlphaFoldDB" id="A0A6F9DMT6"/>
<dbReference type="EMBL" id="LR788639">
    <property type="protein sequence ID" value="CAB3264501.1"/>
    <property type="molecule type" value="mRNA"/>
</dbReference>
<dbReference type="InterPro" id="IPR012337">
    <property type="entry name" value="RNaseH-like_sf"/>
</dbReference>
<organism evidence="1">
    <name type="scientific">Phallusia mammillata</name>
    <dbReference type="NCBI Taxonomy" id="59560"/>
    <lineage>
        <taxon>Eukaryota</taxon>
        <taxon>Metazoa</taxon>
        <taxon>Chordata</taxon>
        <taxon>Tunicata</taxon>
        <taxon>Ascidiacea</taxon>
        <taxon>Phlebobranchia</taxon>
        <taxon>Ascidiidae</taxon>
        <taxon>Phallusia</taxon>
    </lineage>
</organism>
<sequence length="352" mass="39986">MPKRKCKLTSQLKIDYPYIRETHDDKVHCDRCRSVFSICHGGRSDIKEHLETKRHKTSIEAAVSSTQLTTLFKKVNSNESLISAAKEATFAFHTAIHGQSFKSCDCTSKLIAKLFDPKFSLAKTKCESVVVNCIVPMLVAELRLELKKANFVTVTIDASNRKEIKLVPVVVRYFVPDLGVKVKLLEFKSLGGKTSEILSNYLVSILDQNVLKEKLVGFCADNCNTNFGGVKRKGKNNVFFKVRESLKRNIIGIGCAAHIVHNCLQHAVDTLPVCVESLVVKMYRYFDIYTVRVTELKIFCDFVEIEYQRILQHGNTRFLSLVPALQRILDMFEALKNYFNSQEGCPINQKMF</sequence>